<dbReference type="AlphaFoldDB" id="A0A9N8KFE3"/>
<dbReference type="InterPro" id="IPR036770">
    <property type="entry name" value="Ankyrin_rpt-contain_sf"/>
</dbReference>
<dbReference type="PANTHER" id="PTHR24173:SF74">
    <property type="entry name" value="ANKYRIN REPEAT DOMAIN-CONTAINING PROTEIN 16"/>
    <property type="match status" value="1"/>
</dbReference>
<feature type="non-terminal residue" evidence="5">
    <location>
        <position position="292"/>
    </location>
</feature>
<feature type="region of interest" description="Disordered" evidence="4">
    <location>
        <begin position="227"/>
        <end position="292"/>
    </location>
</feature>
<dbReference type="PROSITE" id="PS50297">
    <property type="entry name" value="ANK_REP_REGION"/>
    <property type="match status" value="2"/>
</dbReference>
<proteinExistence type="predicted"/>
<dbReference type="InterPro" id="IPR002110">
    <property type="entry name" value="Ankyrin_rpt"/>
</dbReference>
<dbReference type="Gene3D" id="1.25.40.20">
    <property type="entry name" value="Ankyrin repeat-containing domain"/>
    <property type="match status" value="2"/>
</dbReference>
<dbReference type="SUPFAM" id="SSF48403">
    <property type="entry name" value="Ankyrin repeat"/>
    <property type="match status" value="1"/>
</dbReference>
<evidence type="ECO:0000256" key="2">
    <source>
        <dbReference type="ARBA" id="ARBA00023043"/>
    </source>
</evidence>
<keyword evidence="2 3" id="KW-0040">ANK repeat</keyword>
<feature type="repeat" description="ANK" evidence="3">
    <location>
        <begin position="143"/>
        <end position="175"/>
    </location>
</feature>
<comment type="caution">
    <text evidence="5">The sequence shown here is derived from an EMBL/GenBank/DDBJ whole genome shotgun (WGS) entry which is preliminary data.</text>
</comment>
<dbReference type="PANTHER" id="PTHR24173">
    <property type="entry name" value="ANKYRIN REPEAT CONTAINING"/>
    <property type="match status" value="1"/>
</dbReference>
<dbReference type="PROSITE" id="PS50088">
    <property type="entry name" value="ANK_REPEAT"/>
    <property type="match status" value="2"/>
</dbReference>
<evidence type="ECO:0000256" key="1">
    <source>
        <dbReference type="ARBA" id="ARBA00022737"/>
    </source>
</evidence>
<keyword evidence="1" id="KW-0677">Repeat</keyword>
<sequence length="292" mass="31727">MIDASTRLRRAILLSDALLVKRIIRSNPGILQNPDFKDKSNTSLHLAAQAGFEEIVALLVDAGHDDVEISRNADWDTPLMLAARHGNVDVGILLANRFPRCIPVTNKSGLDAVPCLNPASTPLVSLLLSHPEYPAPADGRDNHGDTPLHHASASGSLKALRVLLSAGADPTAKNTYDWTPLAYSQTVAAEVYFKNLVAELERRKVEGIRGEQERREEAIKRKYAGVRLVTEDHEPPSRPSDDMTRSESSNSISSPIDQRNAFAPTSVTPTVAKSNPWVSGGFETRARAWSGG</sequence>
<evidence type="ECO:0000256" key="3">
    <source>
        <dbReference type="PROSITE-ProRule" id="PRU00023"/>
    </source>
</evidence>
<gene>
    <name evidence="5" type="ORF">AWRI4620_LOCUS1673</name>
</gene>
<dbReference type="SMART" id="SM00248">
    <property type="entry name" value="ANK"/>
    <property type="match status" value="3"/>
</dbReference>
<dbReference type="EMBL" id="CAINUL010000002">
    <property type="protein sequence ID" value="CAD0107418.1"/>
    <property type="molecule type" value="Genomic_DNA"/>
</dbReference>
<evidence type="ECO:0008006" key="7">
    <source>
        <dbReference type="Google" id="ProtNLM"/>
    </source>
</evidence>
<protein>
    <recommendedName>
        <fullName evidence="7">Ankyrin</fullName>
    </recommendedName>
</protein>
<dbReference type="Pfam" id="PF12796">
    <property type="entry name" value="Ank_2"/>
    <property type="match status" value="2"/>
</dbReference>
<reference evidence="5" key="1">
    <citation type="submission" date="2020-06" db="EMBL/GenBank/DDBJ databases">
        <authorList>
            <person name="Onetto C."/>
        </authorList>
    </citation>
    <scope>NUCLEOTIDE SEQUENCE</scope>
</reference>
<organism evidence="5 6">
    <name type="scientific">Aureobasidium uvarum</name>
    <dbReference type="NCBI Taxonomy" id="2773716"/>
    <lineage>
        <taxon>Eukaryota</taxon>
        <taxon>Fungi</taxon>
        <taxon>Dikarya</taxon>
        <taxon>Ascomycota</taxon>
        <taxon>Pezizomycotina</taxon>
        <taxon>Dothideomycetes</taxon>
        <taxon>Dothideomycetidae</taxon>
        <taxon>Dothideales</taxon>
        <taxon>Saccotheciaceae</taxon>
        <taxon>Aureobasidium</taxon>
    </lineage>
</organism>
<name>A0A9N8KFE3_9PEZI</name>
<dbReference type="Proteomes" id="UP000745764">
    <property type="component" value="Unassembled WGS sequence"/>
</dbReference>
<feature type="repeat" description="ANK" evidence="3">
    <location>
        <begin position="39"/>
        <end position="65"/>
    </location>
</feature>
<evidence type="ECO:0000256" key="4">
    <source>
        <dbReference type="SAM" id="MobiDB-lite"/>
    </source>
</evidence>
<evidence type="ECO:0000313" key="5">
    <source>
        <dbReference type="EMBL" id="CAD0107418.1"/>
    </source>
</evidence>
<evidence type="ECO:0000313" key="6">
    <source>
        <dbReference type="Proteomes" id="UP000745764"/>
    </source>
</evidence>
<accession>A0A9N8KFE3</accession>
<dbReference type="PRINTS" id="PR01415">
    <property type="entry name" value="ANKYRIN"/>
</dbReference>
<keyword evidence="6" id="KW-1185">Reference proteome</keyword>
<feature type="compositionally biased region" description="Polar residues" evidence="4">
    <location>
        <begin position="263"/>
        <end position="277"/>
    </location>
</feature>
<dbReference type="OrthoDB" id="823504at2759"/>
<feature type="compositionally biased region" description="Basic and acidic residues" evidence="4">
    <location>
        <begin position="229"/>
        <end position="245"/>
    </location>
</feature>